<keyword evidence="7 8" id="KW-0472">Membrane</keyword>
<evidence type="ECO:0000256" key="7">
    <source>
        <dbReference type="ARBA" id="ARBA00023136"/>
    </source>
</evidence>
<sequence>MCSHSSEGSGFVLAKLLPAGHCGMARPRRRLQFASVSLAGSEAAKDAKLQETPEEREVAMKPASDVLAGAIARAASQSTIHPLDTLKVRMQTSSLRLAKGLSKIGQLVPPAPDKSKLSHAISRVGSLYRGVAGAASGAGIALGAYFACYGVATNSLLQHTDLPAATVAFVAGGVAAAGSCGVKVPLAVCIRSVQADVYPNAFAAARSIIASAGVRGLFTGFVPTMLEDVPDMAFKFAAYESLRQLHSSLNGGRKANPTEDFAMGAAAGAFAAAATTPLDVIKTNMMCNAGSRPSMVSACKAVFADGGMAAFGRGLGPRALSNGINSAVFFCFFEAIRRRFANQAVEERDSGGHARTSWRGSGEDAEDLGGSHEYQPHPASVSITAKR</sequence>
<dbReference type="PROSITE" id="PS50920">
    <property type="entry name" value="SOLCAR"/>
    <property type="match status" value="2"/>
</dbReference>
<feature type="repeat" description="Solcar" evidence="8">
    <location>
        <begin position="163"/>
        <end position="245"/>
    </location>
</feature>
<evidence type="ECO:0000256" key="5">
    <source>
        <dbReference type="ARBA" id="ARBA00022737"/>
    </source>
</evidence>
<evidence type="ECO:0000256" key="4">
    <source>
        <dbReference type="ARBA" id="ARBA00022692"/>
    </source>
</evidence>
<dbReference type="Gene3D" id="1.50.40.10">
    <property type="entry name" value="Mitochondrial carrier domain"/>
    <property type="match status" value="2"/>
</dbReference>
<accession>A0A061QMI9</accession>
<evidence type="ECO:0000256" key="8">
    <source>
        <dbReference type="PROSITE-ProRule" id="PRU00282"/>
    </source>
</evidence>
<dbReference type="InterPro" id="IPR002067">
    <property type="entry name" value="MCP"/>
</dbReference>
<comment type="subcellular location">
    <subcellularLocation>
        <location evidence="1">Membrane</location>
        <topology evidence="1">Multi-pass membrane protein</topology>
    </subcellularLocation>
</comment>
<evidence type="ECO:0000256" key="2">
    <source>
        <dbReference type="ARBA" id="ARBA00006375"/>
    </source>
</evidence>
<dbReference type="FunFam" id="1.50.40.10:FF:000149">
    <property type="entry name" value="Mitochondrial Carrier (MC) Family"/>
    <property type="match status" value="1"/>
</dbReference>
<dbReference type="AlphaFoldDB" id="A0A061QMI9"/>
<evidence type="ECO:0000313" key="11">
    <source>
        <dbReference type="EMBL" id="JAC59635.1"/>
    </source>
</evidence>
<dbReference type="EMBL" id="GBEZ01023386">
    <property type="protein sequence ID" value="JAC63495.1"/>
    <property type="molecule type" value="Transcribed_RNA"/>
</dbReference>
<feature type="repeat" description="Solcar" evidence="8">
    <location>
        <begin position="255"/>
        <end position="339"/>
    </location>
</feature>
<dbReference type="GO" id="GO:0055085">
    <property type="term" value="P:transmembrane transport"/>
    <property type="evidence" value="ECO:0007669"/>
    <property type="project" value="InterPro"/>
</dbReference>
<evidence type="ECO:0000256" key="3">
    <source>
        <dbReference type="ARBA" id="ARBA00022448"/>
    </source>
</evidence>
<organism evidence="11">
    <name type="scientific">Tetraselmis sp. GSL018</name>
    <dbReference type="NCBI Taxonomy" id="582737"/>
    <lineage>
        <taxon>Eukaryota</taxon>
        <taxon>Viridiplantae</taxon>
        <taxon>Chlorophyta</taxon>
        <taxon>core chlorophytes</taxon>
        <taxon>Chlorodendrophyceae</taxon>
        <taxon>Chlorodendrales</taxon>
        <taxon>Chlorodendraceae</taxon>
        <taxon>Tetraselmis</taxon>
    </lineage>
</organism>
<keyword evidence="6" id="KW-1133">Transmembrane helix</keyword>
<dbReference type="InterPro" id="IPR018108">
    <property type="entry name" value="MCP_transmembrane"/>
</dbReference>
<name>A0A061QMI9_9CHLO</name>
<dbReference type="PANTHER" id="PTHR45667">
    <property type="entry name" value="S-ADENOSYLMETHIONINE MITOCHONDRIAL CARRIER PROTEIN"/>
    <property type="match status" value="1"/>
</dbReference>
<feature type="region of interest" description="Disordered" evidence="10">
    <location>
        <begin position="345"/>
        <end position="387"/>
    </location>
</feature>
<dbReference type="PRINTS" id="PR00926">
    <property type="entry name" value="MITOCARRIER"/>
</dbReference>
<dbReference type="EMBL" id="GBEZ01027706">
    <property type="protein sequence ID" value="JAC59635.1"/>
    <property type="molecule type" value="Transcribed_RNA"/>
</dbReference>
<keyword evidence="4 8" id="KW-0812">Transmembrane</keyword>
<dbReference type="Pfam" id="PF00153">
    <property type="entry name" value="Mito_carr"/>
    <property type="match status" value="3"/>
</dbReference>
<evidence type="ECO:0000256" key="9">
    <source>
        <dbReference type="RuleBase" id="RU000488"/>
    </source>
</evidence>
<evidence type="ECO:0000256" key="6">
    <source>
        <dbReference type="ARBA" id="ARBA00022989"/>
    </source>
</evidence>
<keyword evidence="3 9" id="KW-0813">Transport</keyword>
<reference evidence="11" key="1">
    <citation type="submission" date="2014-05" db="EMBL/GenBank/DDBJ databases">
        <title>The transcriptome of the halophilic microalga Tetraselmis sp. GSL018 isolated from the Great Salt Lake, Utah.</title>
        <authorList>
            <person name="Jinkerson R.E."/>
            <person name="D'Adamo S."/>
            <person name="Posewitz M.C."/>
        </authorList>
    </citation>
    <scope>NUCLEOTIDE SEQUENCE</scope>
    <source>
        <strain evidence="11">GSL018</strain>
    </source>
</reference>
<evidence type="ECO:0000256" key="1">
    <source>
        <dbReference type="ARBA" id="ARBA00004141"/>
    </source>
</evidence>
<dbReference type="SUPFAM" id="SSF103506">
    <property type="entry name" value="Mitochondrial carrier"/>
    <property type="match status" value="1"/>
</dbReference>
<dbReference type="GO" id="GO:0016020">
    <property type="term" value="C:membrane"/>
    <property type="evidence" value="ECO:0007669"/>
    <property type="project" value="UniProtKB-SubCell"/>
</dbReference>
<proteinExistence type="inferred from homology"/>
<keyword evidence="5" id="KW-0677">Repeat</keyword>
<evidence type="ECO:0000256" key="10">
    <source>
        <dbReference type="SAM" id="MobiDB-lite"/>
    </source>
</evidence>
<comment type="similarity">
    <text evidence="2 9">Belongs to the mitochondrial carrier (TC 2.A.29) family.</text>
</comment>
<protein>
    <submittedName>
        <fullName evidence="11">Mitochondrial carrier family</fullName>
    </submittedName>
</protein>
<dbReference type="InterPro" id="IPR023395">
    <property type="entry name" value="MCP_dom_sf"/>
</dbReference>
<evidence type="ECO:0000313" key="12">
    <source>
        <dbReference type="EMBL" id="JAC63495.1"/>
    </source>
</evidence>
<feature type="non-terminal residue" evidence="11">
    <location>
        <position position="387"/>
    </location>
</feature>
<gene>
    <name evidence="12" type="ORF">TSPGSL018_20495</name>
    <name evidence="11" type="ORF">TSPGSL018_30943</name>
</gene>